<proteinExistence type="predicted"/>
<evidence type="ECO:0000256" key="1">
    <source>
        <dbReference type="PROSITE-ProRule" id="PRU00339"/>
    </source>
</evidence>
<dbReference type="SMART" id="SM00028">
    <property type="entry name" value="TPR"/>
    <property type="match status" value="4"/>
</dbReference>
<dbReference type="InterPro" id="IPR027417">
    <property type="entry name" value="P-loop_NTPase"/>
</dbReference>
<dbReference type="Pfam" id="PF13424">
    <property type="entry name" value="TPR_12"/>
    <property type="match status" value="2"/>
</dbReference>
<name>A0A402AGH0_9CHLR</name>
<dbReference type="PANTHER" id="PTHR10098">
    <property type="entry name" value="RAPSYN-RELATED"/>
    <property type="match status" value="1"/>
</dbReference>
<protein>
    <recommendedName>
        <fullName evidence="3">ORC1/DEAH AAA+ ATPase domain-containing protein</fullName>
    </recommendedName>
</protein>
<organism evidence="4 5">
    <name type="scientific">Dictyobacter kobayashii</name>
    <dbReference type="NCBI Taxonomy" id="2014872"/>
    <lineage>
        <taxon>Bacteria</taxon>
        <taxon>Bacillati</taxon>
        <taxon>Chloroflexota</taxon>
        <taxon>Ktedonobacteria</taxon>
        <taxon>Ktedonobacterales</taxon>
        <taxon>Dictyobacteraceae</taxon>
        <taxon>Dictyobacter</taxon>
    </lineage>
</organism>
<sequence length="733" mass="81864">MQRGDQQGNYSGSQSLAPLPSTNYNTVFSQTPIPVESTHEKPVPVAFGMNATTPPLTDPQTTMQRADEINTVQRMFGDAQTSAVILIGTPGTGKSTLAALLFRRLQLAKNTGMAAPKYMVWLTIGTYTTLPDIISAILAGVGMPDNGLFLLKPEQQISALLRALRRTSENALVVLDQFELLLHPETNQGVAGRGVLPLFLDMLQTDLGASRILLTSYHSPYDENKITNPRVRSYLVTRISLPEGVALLQQRGVHGTPEEISFVWQRCAGHVYALVLCSALIHLSGMSLSHLLNSPDYRPLWSGDVTANLIIAIHYFLNPTQNAVIHALSLFHEPVTQAGIFMTITGDTIESQQERGQEDVLTAFEHELKLLTQIGVIQIVMNADNMLAYTLHPLLRQYTLEHFMEDMSQRGQAGNIPPWPDKHAKGASTEKLEQQQSALIAGHVQVAAYYEYMIHVLCPPREQRTSLQDIAPIITALRHLCLGHRWQHACDLLFREGLHETMIQLGAWNTLIGLYTAMLPPFGTLKPHDEGVVASHVGMLYGRIGEQQQSKVYFDQAVALQRRIGDQHGQAITLTNQGELLRIRGEHQQAKQNFETTLTLIAQQPDLQLQSVVFHNLGLLAQQERDYSKAYNYYIDALKLAAQLRQQHYTGMILTNLGMLLYEQRQHQEALAVLFAALQIRQSLQDPTASLLERFLVAIEQKMGSEKYTQLCREALEIQPQVLSRFVASDMRQ</sequence>
<dbReference type="InterPro" id="IPR011990">
    <property type="entry name" value="TPR-like_helical_dom_sf"/>
</dbReference>
<evidence type="ECO:0000313" key="4">
    <source>
        <dbReference type="EMBL" id="GCE18221.1"/>
    </source>
</evidence>
<dbReference type="InterPro" id="IPR049945">
    <property type="entry name" value="AAA_22"/>
</dbReference>
<gene>
    <name evidence="4" type="ORF">KDK_20210</name>
</gene>
<feature type="domain" description="ORC1/DEAH AAA+ ATPase" evidence="3">
    <location>
        <begin position="82"/>
        <end position="183"/>
    </location>
</feature>
<accession>A0A402AGH0</accession>
<dbReference type="Pfam" id="PF13401">
    <property type="entry name" value="AAA_22"/>
    <property type="match status" value="1"/>
</dbReference>
<dbReference type="PROSITE" id="PS50005">
    <property type="entry name" value="TPR"/>
    <property type="match status" value="1"/>
</dbReference>
<dbReference type="RefSeq" id="WP_161977262.1">
    <property type="nucleotide sequence ID" value="NZ_BIFS01000001.1"/>
</dbReference>
<dbReference type="InterPro" id="IPR019734">
    <property type="entry name" value="TPR_rpt"/>
</dbReference>
<dbReference type="EMBL" id="BIFS01000001">
    <property type="protein sequence ID" value="GCE18221.1"/>
    <property type="molecule type" value="Genomic_DNA"/>
</dbReference>
<dbReference type="SUPFAM" id="SSF48452">
    <property type="entry name" value="TPR-like"/>
    <property type="match status" value="1"/>
</dbReference>
<feature type="repeat" description="TPR" evidence="1">
    <location>
        <begin position="611"/>
        <end position="644"/>
    </location>
</feature>
<evidence type="ECO:0000256" key="2">
    <source>
        <dbReference type="SAM" id="MobiDB-lite"/>
    </source>
</evidence>
<dbReference type="Proteomes" id="UP000287188">
    <property type="component" value="Unassembled WGS sequence"/>
</dbReference>
<keyword evidence="1" id="KW-0802">TPR repeat</keyword>
<dbReference type="GO" id="GO:0016887">
    <property type="term" value="F:ATP hydrolysis activity"/>
    <property type="evidence" value="ECO:0007669"/>
    <property type="project" value="InterPro"/>
</dbReference>
<keyword evidence="5" id="KW-1185">Reference proteome</keyword>
<dbReference type="SUPFAM" id="SSF52540">
    <property type="entry name" value="P-loop containing nucleoside triphosphate hydrolases"/>
    <property type="match status" value="1"/>
</dbReference>
<dbReference type="Gene3D" id="3.40.50.300">
    <property type="entry name" value="P-loop containing nucleotide triphosphate hydrolases"/>
    <property type="match status" value="1"/>
</dbReference>
<dbReference type="AlphaFoldDB" id="A0A402AGH0"/>
<reference evidence="5" key="1">
    <citation type="submission" date="2018-12" db="EMBL/GenBank/DDBJ databases">
        <title>Tengunoibacter tsumagoiensis gen. nov., sp. nov., Dictyobacter kobayashii sp. nov., D. alpinus sp. nov., and D. joshuensis sp. nov. and description of Dictyobacteraceae fam. nov. within the order Ktedonobacterales isolated from Tengu-no-mugimeshi.</title>
        <authorList>
            <person name="Wang C.M."/>
            <person name="Zheng Y."/>
            <person name="Sakai Y."/>
            <person name="Toyoda A."/>
            <person name="Minakuchi Y."/>
            <person name="Abe K."/>
            <person name="Yokota A."/>
            <person name="Yabe S."/>
        </authorList>
    </citation>
    <scope>NUCLEOTIDE SEQUENCE [LARGE SCALE GENOMIC DNA]</scope>
    <source>
        <strain evidence="5">Uno11</strain>
    </source>
</reference>
<dbReference type="Gene3D" id="1.25.40.10">
    <property type="entry name" value="Tetratricopeptide repeat domain"/>
    <property type="match status" value="1"/>
</dbReference>
<evidence type="ECO:0000313" key="5">
    <source>
        <dbReference type="Proteomes" id="UP000287188"/>
    </source>
</evidence>
<evidence type="ECO:0000259" key="3">
    <source>
        <dbReference type="Pfam" id="PF13401"/>
    </source>
</evidence>
<comment type="caution">
    <text evidence="4">The sequence shown here is derived from an EMBL/GenBank/DDBJ whole genome shotgun (WGS) entry which is preliminary data.</text>
</comment>
<feature type="region of interest" description="Disordered" evidence="2">
    <location>
        <begin position="1"/>
        <end position="23"/>
    </location>
</feature>